<evidence type="ECO:0008006" key="4">
    <source>
        <dbReference type="Google" id="ProtNLM"/>
    </source>
</evidence>
<dbReference type="Proteomes" id="UP001365542">
    <property type="component" value="Unassembled WGS sequence"/>
</dbReference>
<reference evidence="2 3" key="1">
    <citation type="submission" date="2019-10" db="EMBL/GenBank/DDBJ databases">
        <authorList>
            <person name="Palmer J.M."/>
        </authorList>
    </citation>
    <scope>NUCLEOTIDE SEQUENCE [LARGE SCALE GENOMIC DNA]</scope>
    <source>
        <strain evidence="2 3">TWF694</strain>
    </source>
</reference>
<dbReference type="InterPro" id="IPR016084">
    <property type="entry name" value="Haem_Oase-like_multi-hlx"/>
</dbReference>
<name>A0AAV9XB45_9PEZI</name>
<dbReference type="Pfam" id="PF14518">
    <property type="entry name" value="Haem_oxygenas_2"/>
    <property type="match status" value="1"/>
</dbReference>
<evidence type="ECO:0000313" key="3">
    <source>
        <dbReference type="Proteomes" id="UP001365542"/>
    </source>
</evidence>
<comment type="caution">
    <text evidence="2">The sequence shown here is derived from an EMBL/GenBank/DDBJ whole genome shotgun (WGS) entry which is preliminary data.</text>
</comment>
<keyword evidence="3" id="KW-1185">Reference proteome</keyword>
<evidence type="ECO:0000313" key="2">
    <source>
        <dbReference type="EMBL" id="KAK6538237.1"/>
    </source>
</evidence>
<keyword evidence="1" id="KW-1133">Transmembrane helix</keyword>
<feature type="transmembrane region" description="Helical" evidence="1">
    <location>
        <begin position="38"/>
        <end position="57"/>
    </location>
</feature>
<keyword evidence="1" id="KW-0812">Transmembrane</keyword>
<dbReference type="Gene3D" id="1.20.910.10">
    <property type="entry name" value="Heme oxygenase-like"/>
    <property type="match status" value="1"/>
</dbReference>
<dbReference type="EMBL" id="JAVHJO010000008">
    <property type="protein sequence ID" value="KAK6538237.1"/>
    <property type="molecule type" value="Genomic_DNA"/>
</dbReference>
<sequence length="723" mass="81540">MSSFDHFSSSIPSKSLPVALSPSHSIFHEFLSFSKDFVLYYFPIIWIPVLGATIFLYKQKLSVSIGVLERPKNGRQGFKELFPILRKKRDPKQDVETIATSYRLLYYQLQHLENHPDAIPQAWNRLQDLFDLTLYQALRAVHPTILSINEYSLKELKVFLSNQETHTSQLWTEYLDRRTKGGRELLLTKSYAEHWLRLAAPVKYVDGAWLGRIHHADTPLNLRPITRIVWQIFSEELGDGDLAKNHVHVYSKLLESIGLDIGAGDSSRFIDKSENPGSDPHVWAAAVAQLALGSFPDELLPEILGFNLAFEAVTLDTLMCIHELKELSLDPTYFSLHVTIDNADSGHTAMALEAVAALMRVYEGSAQQGTIWRRVQAGYILAEGLPITPRPLTKTELAVLDIFSNKCRPAKVAHQGCRARISGRALRDWMDVTAWEKDKFSFLEALGASSWVSSGRPNASRLIKEIAWEGKMFGAFTQKETKLLKKWISDMKYLDPRNHERSIQQAKGAYTECTGEVLCRKVLRYPTFYSLLEHKGTVLPEIPGELVLCDAGELVVSWRLLLAVNIPLQHYISTPIKAATVRGMTVLRILRLLNGLGDVGDVVSGMDEVLQPSRKGTVEIVQKLCKTQAGCAELVLGNEWDWLRALSIAPEANFWFLVGVQYAMVLLMNNAKDTTDDDVGATVRNIGSRVKGELDLLDFRERTESKQGFWTLMNVVNHSYIFT</sequence>
<dbReference type="AlphaFoldDB" id="A0AAV9XB45"/>
<organism evidence="2 3">
    <name type="scientific">Orbilia ellipsospora</name>
    <dbReference type="NCBI Taxonomy" id="2528407"/>
    <lineage>
        <taxon>Eukaryota</taxon>
        <taxon>Fungi</taxon>
        <taxon>Dikarya</taxon>
        <taxon>Ascomycota</taxon>
        <taxon>Pezizomycotina</taxon>
        <taxon>Orbiliomycetes</taxon>
        <taxon>Orbiliales</taxon>
        <taxon>Orbiliaceae</taxon>
        <taxon>Orbilia</taxon>
    </lineage>
</organism>
<dbReference type="SMART" id="SM01236">
    <property type="entry name" value="Haem_oxygenase_2"/>
    <property type="match status" value="1"/>
</dbReference>
<keyword evidence="1" id="KW-0472">Membrane</keyword>
<gene>
    <name evidence="2" type="ORF">TWF694_011116</name>
</gene>
<protein>
    <recommendedName>
        <fullName evidence="4">ABC transporter</fullName>
    </recommendedName>
</protein>
<proteinExistence type="predicted"/>
<accession>A0AAV9XB45</accession>
<evidence type="ECO:0000256" key="1">
    <source>
        <dbReference type="SAM" id="Phobius"/>
    </source>
</evidence>